<dbReference type="Proteomes" id="UP000663879">
    <property type="component" value="Unassembled WGS sequence"/>
</dbReference>
<accession>A0A814QSW4</accession>
<dbReference type="AlphaFoldDB" id="A0A814QSW4"/>
<feature type="non-terminal residue" evidence="1">
    <location>
        <position position="1"/>
    </location>
</feature>
<name>A0A814QSW4_9BILA</name>
<gene>
    <name evidence="1" type="ORF">OXX778_LOCUS22161</name>
</gene>
<keyword evidence="2" id="KW-1185">Reference proteome</keyword>
<evidence type="ECO:0000313" key="1">
    <source>
        <dbReference type="EMBL" id="CAF1123821.1"/>
    </source>
</evidence>
<comment type="caution">
    <text evidence="1">The sequence shown here is derived from an EMBL/GenBank/DDBJ whole genome shotgun (WGS) entry which is preliminary data.</text>
</comment>
<dbReference type="EMBL" id="CAJNOC010009023">
    <property type="protein sequence ID" value="CAF1123821.1"/>
    <property type="molecule type" value="Genomic_DNA"/>
</dbReference>
<protein>
    <submittedName>
        <fullName evidence="1">Uncharacterized protein</fullName>
    </submittedName>
</protein>
<proteinExistence type="predicted"/>
<dbReference type="OrthoDB" id="10263345at2759"/>
<evidence type="ECO:0000313" key="2">
    <source>
        <dbReference type="Proteomes" id="UP000663879"/>
    </source>
</evidence>
<reference evidence="1" key="1">
    <citation type="submission" date="2021-02" db="EMBL/GenBank/DDBJ databases">
        <authorList>
            <person name="Nowell W R."/>
        </authorList>
    </citation>
    <scope>NUCLEOTIDE SEQUENCE</scope>
    <source>
        <strain evidence="1">Ploen Becks lab</strain>
    </source>
</reference>
<sequence length="57" mass="6258">EYQPRHIVSLLGIMSQVTKKTRLGIVSSFASNNSNQSTPISSTISPFQTTMSNINMN</sequence>
<organism evidence="1 2">
    <name type="scientific">Brachionus calyciflorus</name>
    <dbReference type="NCBI Taxonomy" id="104777"/>
    <lineage>
        <taxon>Eukaryota</taxon>
        <taxon>Metazoa</taxon>
        <taxon>Spiralia</taxon>
        <taxon>Gnathifera</taxon>
        <taxon>Rotifera</taxon>
        <taxon>Eurotatoria</taxon>
        <taxon>Monogononta</taxon>
        <taxon>Pseudotrocha</taxon>
        <taxon>Ploima</taxon>
        <taxon>Brachionidae</taxon>
        <taxon>Brachionus</taxon>
    </lineage>
</organism>